<dbReference type="AlphaFoldDB" id="H2YGG2"/>
<dbReference type="InterPro" id="IPR027357">
    <property type="entry name" value="DOCKER_dom"/>
</dbReference>
<sequence>QMIKSVSQLISEEVGIGSSRFQNSLSVINTYAISDKGMQGTSFPTEVKELTKKIRTVLMATAAMKEHKDDPEMLIDLQCSLAKSYAENPELRKTWLESMARVHKKNGNYSEVSMCYIHIAALVSEYLKRKGMLSKGCSAFRLISPNVEKEESAMKEDTGMQDVPYNEDMLVDMLQNCAVALQQAERYELLSTIFSMIVPYYEKRRDFESLITIYDTLKLGYQRVLEVNRNGKRLLGIFFRVAFYGQNNFEEEDGKQYIYKEPKLTQLSEISQRLQYTYGTKYGSENVRLIQESGKVNRKELDPKLAYIQVTYVQPYFDEQEREQRTTYFEQQHNVRNFVFETPFTPGGRARGDIEEQWKRKTILTTSHSFPYVKKRIPITSMRSFELKPIEVALDEMTAKCNELEQLVIAERVDLKKLQLRLQGSVSVQVNAGPLAYAKAFLEDSKLHNHAANTVELLRGIFRKFVDLCGKALDINEQLITSNQQVYHESLNECYIRMAGELSQILHEQV</sequence>
<dbReference type="InterPro" id="IPR026791">
    <property type="entry name" value="DOCK"/>
</dbReference>
<dbReference type="PROSITE" id="PS51651">
    <property type="entry name" value="DOCKER"/>
    <property type="match status" value="1"/>
</dbReference>
<evidence type="ECO:0000313" key="5">
    <source>
        <dbReference type="Proteomes" id="UP000007875"/>
    </source>
</evidence>
<dbReference type="Ensembl" id="ENSCSAVT00000004475.1">
    <property type="protein sequence ID" value="ENSCSAVP00000004411.1"/>
    <property type="gene ID" value="ENSCSAVG00000002610.1"/>
</dbReference>
<keyword evidence="5" id="KW-1185">Reference proteome</keyword>
<dbReference type="PANTHER" id="PTHR23317:SF26">
    <property type="entry name" value="ZIZIMIN, ISOFORM K"/>
    <property type="match status" value="1"/>
</dbReference>
<reference evidence="4" key="3">
    <citation type="submission" date="2025-09" db="UniProtKB">
        <authorList>
            <consortium name="Ensembl"/>
        </authorList>
    </citation>
    <scope>IDENTIFICATION</scope>
</reference>
<dbReference type="InParanoid" id="H2YGG2"/>
<comment type="similarity">
    <text evidence="2">Belongs to the DOCK family.</text>
</comment>
<feature type="domain" description="DOCKER" evidence="3">
    <location>
        <begin position="83"/>
        <end position="510"/>
    </location>
</feature>
<dbReference type="HOGENOM" id="CLU_000624_4_2_1"/>
<dbReference type="Pfam" id="PF20422">
    <property type="entry name" value="DHR-2_Lobe_B"/>
    <property type="match status" value="1"/>
</dbReference>
<dbReference type="Gene3D" id="1.25.40.410">
    <property type="match status" value="1"/>
</dbReference>
<keyword evidence="1" id="KW-0344">Guanine-nucleotide releasing factor</keyword>
<evidence type="ECO:0000256" key="1">
    <source>
        <dbReference type="ARBA" id="ARBA00022658"/>
    </source>
</evidence>
<reference evidence="4" key="2">
    <citation type="submission" date="2025-08" db="UniProtKB">
        <authorList>
            <consortium name="Ensembl"/>
        </authorList>
    </citation>
    <scope>IDENTIFICATION</scope>
</reference>
<accession>H2YGG2</accession>
<name>H2YGG2_CIOSA</name>
<dbReference type="Gene3D" id="1.20.58.740">
    <property type="match status" value="1"/>
</dbReference>
<dbReference type="InterPro" id="IPR043161">
    <property type="entry name" value="DOCK_C_lobe_A"/>
</dbReference>
<dbReference type="InterPro" id="IPR046773">
    <property type="entry name" value="DOCKER_Lobe_C"/>
</dbReference>
<evidence type="ECO:0000259" key="3">
    <source>
        <dbReference type="PROSITE" id="PS51651"/>
    </source>
</evidence>
<evidence type="ECO:0000313" key="4">
    <source>
        <dbReference type="Ensembl" id="ENSCSAVP00000004411.1"/>
    </source>
</evidence>
<dbReference type="eggNOG" id="KOG1997">
    <property type="taxonomic scope" value="Eukaryota"/>
</dbReference>
<protein>
    <recommendedName>
        <fullName evidence="3">DOCKER domain-containing protein</fullName>
    </recommendedName>
</protein>
<organism evidence="4 5">
    <name type="scientific">Ciona savignyi</name>
    <name type="common">Pacific transparent sea squirt</name>
    <dbReference type="NCBI Taxonomy" id="51511"/>
    <lineage>
        <taxon>Eukaryota</taxon>
        <taxon>Metazoa</taxon>
        <taxon>Chordata</taxon>
        <taxon>Tunicata</taxon>
        <taxon>Ascidiacea</taxon>
        <taxon>Phlebobranchia</taxon>
        <taxon>Cionidae</taxon>
        <taxon>Ciona</taxon>
    </lineage>
</organism>
<dbReference type="InterPro" id="IPR043162">
    <property type="entry name" value="DOCK_C_lobe_C"/>
</dbReference>
<dbReference type="Pfam" id="PF06920">
    <property type="entry name" value="DHR-2_Lobe_A"/>
    <property type="match status" value="1"/>
</dbReference>
<dbReference type="GO" id="GO:0007264">
    <property type="term" value="P:small GTPase-mediated signal transduction"/>
    <property type="evidence" value="ECO:0007669"/>
    <property type="project" value="InterPro"/>
</dbReference>
<dbReference type="Pfam" id="PF20421">
    <property type="entry name" value="DHR-2_Lobe_C"/>
    <property type="match status" value="1"/>
</dbReference>
<dbReference type="InterPro" id="IPR046769">
    <property type="entry name" value="DOCKER_Lobe_A"/>
</dbReference>
<reference evidence="5" key="1">
    <citation type="submission" date="2003-08" db="EMBL/GenBank/DDBJ databases">
        <authorList>
            <person name="Birren B."/>
            <person name="Nusbaum C."/>
            <person name="Abebe A."/>
            <person name="Abouelleil A."/>
            <person name="Adekoya E."/>
            <person name="Ait-zahra M."/>
            <person name="Allen N."/>
            <person name="Allen T."/>
            <person name="An P."/>
            <person name="Anderson M."/>
            <person name="Anderson S."/>
            <person name="Arachchi H."/>
            <person name="Armbruster J."/>
            <person name="Bachantsang P."/>
            <person name="Baldwin J."/>
            <person name="Barry A."/>
            <person name="Bayul T."/>
            <person name="Blitshsteyn B."/>
            <person name="Bloom T."/>
            <person name="Blye J."/>
            <person name="Boguslavskiy L."/>
            <person name="Borowsky M."/>
            <person name="Boukhgalter B."/>
            <person name="Brunache A."/>
            <person name="Butler J."/>
            <person name="Calixte N."/>
            <person name="Calvo S."/>
            <person name="Camarata J."/>
            <person name="Campo K."/>
            <person name="Chang J."/>
            <person name="Cheshatsang Y."/>
            <person name="Citroen M."/>
            <person name="Collymore A."/>
            <person name="Considine T."/>
            <person name="Cook A."/>
            <person name="Cooke P."/>
            <person name="Corum B."/>
            <person name="Cuomo C."/>
            <person name="David R."/>
            <person name="Dawoe T."/>
            <person name="Degray S."/>
            <person name="Dodge S."/>
            <person name="Dooley K."/>
            <person name="Dorje P."/>
            <person name="Dorjee K."/>
            <person name="Dorris L."/>
            <person name="Duffey N."/>
            <person name="Dupes A."/>
            <person name="Elkins T."/>
            <person name="Engels R."/>
            <person name="Erickson J."/>
            <person name="Farina A."/>
            <person name="Faro S."/>
            <person name="Ferreira P."/>
            <person name="Fischer H."/>
            <person name="Fitzgerald M."/>
            <person name="Foley K."/>
            <person name="Gage D."/>
            <person name="Galagan J."/>
            <person name="Gearin G."/>
            <person name="Gnerre S."/>
            <person name="Gnirke A."/>
            <person name="Goyette A."/>
            <person name="Graham J."/>
            <person name="Grandbois E."/>
            <person name="Gyaltsen K."/>
            <person name="Hafez N."/>
            <person name="Hagopian D."/>
            <person name="Hagos B."/>
            <person name="Hall J."/>
            <person name="Hatcher B."/>
            <person name="Heller A."/>
            <person name="Higgins H."/>
            <person name="Honan T."/>
            <person name="Horn A."/>
            <person name="Houde N."/>
            <person name="Hughes L."/>
            <person name="Hulme W."/>
            <person name="Husby E."/>
            <person name="Iliev I."/>
            <person name="Jaffe D."/>
            <person name="Jones C."/>
            <person name="Kamal M."/>
            <person name="Kamat A."/>
            <person name="Kamvysselis M."/>
            <person name="Karlsson E."/>
            <person name="Kells C."/>
            <person name="Kieu A."/>
            <person name="Kisner P."/>
            <person name="Kodira C."/>
            <person name="Kulbokas E."/>
            <person name="Labutti K."/>
            <person name="Lama D."/>
            <person name="Landers T."/>
            <person name="Leger J."/>
            <person name="Levine S."/>
            <person name="Lewis D."/>
            <person name="Lewis T."/>
            <person name="Lindblad-toh K."/>
            <person name="Liu X."/>
            <person name="Lokyitsang T."/>
            <person name="Lokyitsang Y."/>
            <person name="Lucien O."/>
            <person name="Lui A."/>
            <person name="Ma L.J."/>
            <person name="Mabbitt R."/>
            <person name="Macdonald J."/>
            <person name="Maclean C."/>
            <person name="Major J."/>
            <person name="Manning J."/>
            <person name="Marabella R."/>
            <person name="Maru K."/>
            <person name="Matthews C."/>
            <person name="Mauceli E."/>
            <person name="Mccarthy M."/>
            <person name="Mcdonough S."/>
            <person name="Mcghee T."/>
            <person name="Meldrim J."/>
            <person name="Meneus L."/>
            <person name="Mesirov J."/>
            <person name="Mihalev A."/>
            <person name="Mihova T."/>
            <person name="Mikkelsen T."/>
            <person name="Mlenga V."/>
            <person name="Moru K."/>
            <person name="Mozes J."/>
            <person name="Mulrain L."/>
            <person name="Munson G."/>
            <person name="Naylor J."/>
            <person name="Newes C."/>
            <person name="Nguyen C."/>
            <person name="Nguyen N."/>
            <person name="Nguyen T."/>
            <person name="Nicol R."/>
            <person name="Nielsen C."/>
            <person name="Nizzari M."/>
            <person name="Norbu C."/>
            <person name="Norbu N."/>
            <person name="O'donnell P."/>
            <person name="Okoawo O."/>
            <person name="O'leary S."/>
            <person name="Omotosho B."/>
            <person name="O'neill K."/>
            <person name="Osman S."/>
            <person name="Parker S."/>
            <person name="Perrin D."/>
            <person name="Phunkhang P."/>
            <person name="Piqani B."/>
            <person name="Purcell S."/>
            <person name="Rachupka T."/>
            <person name="Ramasamy U."/>
            <person name="Rameau R."/>
            <person name="Ray V."/>
            <person name="Raymond C."/>
            <person name="Retta R."/>
            <person name="Richardson S."/>
            <person name="Rise C."/>
            <person name="Rodriguez J."/>
            <person name="Rogers J."/>
            <person name="Rogov P."/>
            <person name="Rutman M."/>
            <person name="Schupbach R."/>
            <person name="Seaman C."/>
            <person name="Settipalli S."/>
            <person name="Sharpe T."/>
            <person name="Sheridan J."/>
            <person name="Sherpa N."/>
            <person name="Shi J."/>
            <person name="Smirnov S."/>
            <person name="Smith C."/>
            <person name="Sougnez C."/>
            <person name="Spencer B."/>
            <person name="Stalker J."/>
            <person name="Stange-thomann N."/>
            <person name="Stavropoulos S."/>
            <person name="Stetson K."/>
            <person name="Stone C."/>
            <person name="Stone S."/>
            <person name="Stubbs M."/>
            <person name="Talamas J."/>
            <person name="Tchuinga P."/>
            <person name="Tenzing P."/>
            <person name="Tesfaye S."/>
            <person name="Theodore J."/>
            <person name="Thoulutsang Y."/>
            <person name="Topham K."/>
            <person name="Towey S."/>
            <person name="Tsamla T."/>
            <person name="Tsomo N."/>
            <person name="Vallee D."/>
            <person name="Vassiliev H."/>
            <person name="Venkataraman V."/>
            <person name="Vinson J."/>
            <person name="Vo A."/>
            <person name="Wade C."/>
            <person name="Wang S."/>
            <person name="Wangchuk T."/>
            <person name="Wangdi T."/>
            <person name="Whittaker C."/>
            <person name="Wilkinson J."/>
            <person name="Wu Y."/>
            <person name="Wyman D."/>
            <person name="Yadav S."/>
            <person name="Yang S."/>
            <person name="Yang X."/>
            <person name="Yeager S."/>
            <person name="Yee E."/>
            <person name="Young G."/>
            <person name="Zainoun J."/>
            <person name="Zembeck L."/>
            <person name="Zimmer A."/>
            <person name="Zody M."/>
            <person name="Lander E."/>
        </authorList>
    </citation>
    <scope>NUCLEOTIDE SEQUENCE [LARGE SCALE GENOMIC DNA]</scope>
</reference>
<dbReference type="OMA" id="ACKERTM"/>
<dbReference type="GO" id="GO:0005085">
    <property type="term" value="F:guanyl-nucleotide exchange factor activity"/>
    <property type="evidence" value="ECO:0007669"/>
    <property type="project" value="UniProtKB-KW"/>
</dbReference>
<dbReference type="PANTHER" id="PTHR23317">
    <property type="entry name" value="DEDICATOR OF CYTOKINESIS DOCK"/>
    <property type="match status" value="1"/>
</dbReference>
<dbReference type="GeneTree" id="ENSGT00940000167752"/>
<dbReference type="Proteomes" id="UP000007875">
    <property type="component" value="Unassembled WGS sequence"/>
</dbReference>
<dbReference type="STRING" id="51511.ENSCSAVP00000004411"/>
<proteinExistence type="inferred from homology"/>
<dbReference type="InterPro" id="IPR046770">
    <property type="entry name" value="DOCKER_Lobe_B"/>
</dbReference>
<evidence type="ECO:0000256" key="2">
    <source>
        <dbReference type="PROSITE-ProRule" id="PRU00984"/>
    </source>
</evidence>